<keyword evidence="2" id="KW-0175">Coiled coil</keyword>
<dbReference type="AlphaFoldDB" id="A0ABD1ZRF3"/>
<accession>A0ABD1ZRF3</accession>
<protein>
    <recommendedName>
        <fullName evidence="3">RING-type domain-containing protein</fullName>
    </recommendedName>
</protein>
<sequence>MAAIEGSDCGLEGGAGGGRCSKRVVHFDRDSKLDELAREMDRLQEEIEGLQKGFQNEEKKKDDAAAGEDPICFTCMEYKKGAALFPCGHTFCWRCTSRLRRGQGPCPYCFKRFWTAVPSSLL</sequence>
<proteinExistence type="predicted"/>
<evidence type="ECO:0000313" key="4">
    <source>
        <dbReference type="EMBL" id="KAL2654046.1"/>
    </source>
</evidence>
<dbReference type="Pfam" id="PF13920">
    <property type="entry name" value="zf-C3HC4_3"/>
    <property type="match status" value="1"/>
</dbReference>
<keyword evidence="5" id="KW-1185">Reference proteome</keyword>
<organism evidence="4 5">
    <name type="scientific">Riccia fluitans</name>
    <dbReference type="NCBI Taxonomy" id="41844"/>
    <lineage>
        <taxon>Eukaryota</taxon>
        <taxon>Viridiplantae</taxon>
        <taxon>Streptophyta</taxon>
        <taxon>Embryophyta</taxon>
        <taxon>Marchantiophyta</taxon>
        <taxon>Marchantiopsida</taxon>
        <taxon>Marchantiidae</taxon>
        <taxon>Marchantiales</taxon>
        <taxon>Ricciaceae</taxon>
        <taxon>Riccia</taxon>
    </lineage>
</organism>
<dbReference type="CDD" id="cd16449">
    <property type="entry name" value="RING-HC"/>
    <property type="match status" value="1"/>
</dbReference>
<dbReference type="PROSITE" id="PS50089">
    <property type="entry name" value="ZF_RING_2"/>
    <property type="match status" value="1"/>
</dbReference>
<reference evidence="4 5" key="1">
    <citation type="submission" date="2024-09" db="EMBL/GenBank/DDBJ databases">
        <title>Chromosome-scale assembly of Riccia fluitans.</title>
        <authorList>
            <person name="Paukszto L."/>
            <person name="Sawicki J."/>
            <person name="Karawczyk K."/>
            <person name="Piernik-Szablinska J."/>
            <person name="Szczecinska M."/>
            <person name="Mazdziarz M."/>
        </authorList>
    </citation>
    <scope>NUCLEOTIDE SEQUENCE [LARGE SCALE GENOMIC DNA]</scope>
    <source>
        <strain evidence="4">Rf_01</strain>
        <tissue evidence="4">Aerial parts of the thallus</tissue>
    </source>
</reference>
<evidence type="ECO:0000313" key="5">
    <source>
        <dbReference type="Proteomes" id="UP001605036"/>
    </source>
</evidence>
<dbReference type="Gene3D" id="3.30.40.10">
    <property type="entry name" value="Zinc/RING finger domain, C3HC4 (zinc finger)"/>
    <property type="match status" value="1"/>
</dbReference>
<dbReference type="InterPro" id="IPR001841">
    <property type="entry name" value="Znf_RING"/>
</dbReference>
<dbReference type="Proteomes" id="UP001605036">
    <property type="component" value="Unassembled WGS sequence"/>
</dbReference>
<comment type="caution">
    <text evidence="4">The sequence shown here is derived from an EMBL/GenBank/DDBJ whole genome shotgun (WGS) entry which is preliminary data.</text>
</comment>
<dbReference type="GO" id="GO:0008270">
    <property type="term" value="F:zinc ion binding"/>
    <property type="evidence" value="ECO:0007669"/>
    <property type="project" value="UniProtKB-KW"/>
</dbReference>
<dbReference type="SMART" id="SM00184">
    <property type="entry name" value="RING"/>
    <property type="match status" value="1"/>
</dbReference>
<dbReference type="EMBL" id="JBHFFA010000001">
    <property type="protein sequence ID" value="KAL2654046.1"/>
    <property type="molecule type" value="Genomic_DNA"/>
</dbReference>
<evidence type="ECO:0000256" key="1">
    <source>
        <dbReference type="PROSITE-ProRule" id="PRU00175"/>
    </source>
</evidence>
<evidence type="ECO:0000256" key="2">
    <source>
        <dbReference type="SAM" id="Coils"/>
    </source>
</evidence>
<name>A0ABD1ZRF3_9MARC</name>
<keyword evidence="1" id="KW-0862">Zinc</keyword>
<keyword evidence="1" id="KW-0479">Metal-binding</keyword>
<keyword evidence="1" id="KW-0863">Zinc-finger</keyword>
<dbReference type="SUPFAM" id="SSF57850">
    <property type="entry name" value="RING/U-box"/>
    <property type="match status" value="1"/>
</dbReference>
<feature type="domain" description="RING-type" evidence="3">
    <location>
        <begin position="72"/>
        <end position="109"/>
    </location>
</feature>
<dbReference type="PANTHER" id="PTHR46629">
    <property type="entry name" value="OS01G0917900 PROTEIN"/>
    <property type="match status" value="1"/>
</dbReference>
<feature type="coiled-coil region" evidence="2">
    <location>
        <begin position="33"/>
        <end position="60"/>
    </location>
</feature>
<dbReference type="InterPro" id="IPR013083">
    <property type="entry name" value="Znf_RING/FYVE/PHD"/>
</dbReference>
<evidence type="ECO:0000259" key="3">
    <source>
        <dbReference type="PROSITE" id="PS50089"/>
    </source>
</evidence>
<gene>
    <name evidence="4" type="ORF">R1flu_022174</name>
</gene>